<comment type="caution">
    <text evidence="4">The sequence shown here is derived from an EMBL/GenBank/DDBJ whole genome shotgun (WGS) entry which is preliminary data.</text>
</comment>
<feature type="transmembrane region" description="Helical" evidence="2">
    <location>
        <begin position="424"/>
        <end position="446"/>
    </location>
</feature>
<reference evidence="4 5" key="1">
    <citation type="submission" date="2020-08" db="EMBL/GenBank/DDBJ databases">
        <title>Genomic Encyclopedia of Type Strains, Phase III (KMG-III): the genomes of soil and plant-associated and newly described type strains.</title>
        <authorList>
            <person name="Whitman W."/>
        </authorList>
    </citation>
    <scope>NUCLEOTIDE SEQUENCE [LARGE SCALE GENOMIC DNA]</scope>
    <source>
        <strain evidence="4 5">SFB5A</strain>
    </source>
</reference>
<organism evidence="4 5">
    <name type="scientific">Streptomyces nymphaeiformis</name>
    <dbReference type="NCBI Taxonomy" id="2663842"/>
    <lineage>
        <taxon>Bacteria</taxon>
        <taxon>Bacillati</taxon>
        <taxon>Actinomycetota</taxon>
        <taxon>Actinomycetes</taxon>
        <taxon>Kitasatosporales</taxon>
        <taxon>Streptomycetaceae</taxon>
        <taxon>Streptomyces</taxon>
    </lineage>
</organism>
<proteinExistence type="predicted"/>
<evidence type="ECO:0000256" key="3">
    <source>
        <dbReference type="SAM" id="SignalP"/>
    </source>
</evidence>
<protein>
    <submittedName>
        <fullName evidence="4">Uncharacterized protein</fullName>
    </submittedName>
</protein>
<feature type="chain" id="PRO_5030911760" evidence="3">
    <location>
        <begin position="36"/>
        <end position="452"/>
    </location>
</feature>
<sequence length="452" mass="47218">MGTQAGRRTGIGRRTGALVAAAAAVGAVTALPAQAVAARDRAGEAMGTATRAGGALRAGGTSVPPYAFDGSAQRIQGAASSLDAKPLKTGQTYRDTLKRNGKVYYRVDLDTKRNTYVSVVAVPKPGGKVEYGDGFKVSIQDNSGTDCGYQEANFGSGQYARPLVAYARRTVDPDTSSCQKQGAYYVLVERESAAASTPDDWELELRYVTEPLLKQAGPTALPEAWASATPAPPAGGQQKRQGGDGFHGAVSLREGEWRADIRPGQTLFYRVPVDWGQQLFASAELGSGTEGDLVSNALTLSLDNPALGFVDMNTVSYDGKPATLALDPLRPVAHENRTSYQEATSGMRFAGWYYLTATLSPDIAAEYGDKPVPLTLRVNVEGSPKTAPAYDADPGVFSVTADDREAAANGATGADATTNGTMQVVAAAGIGTGTVLLLGLGAWTLLARRRAA</sequence>
<dbReference type="AlphaFoldDB" id="A0A7W7TZQ6"/>
<evidence type="ECO:0000313" key="5">
    <source>
        <dbReference type="Proteomes" id="UP000582643"/>
    </source>
</evidence>
<feature type="signal peptide" evidence="3">
    <location>
        <begin position="1"/>
        <end position="35"/>
    </location>
</feature>
<keyword evidence="2" id="KW-0812">Transmembrane</keyword>
<evidence type="ECO:0000256" key="2">
    <source>
        <dbReference type="SAM" id="Phobius"/>
    </source>
</evidence>
<evidence type="ECO:0000313" key="4">
    <source>
        <dbReference type="EMBL" id="MBB4982372.1"/>
    </source>
</evidence>
<dbReference type="EMBL" id="JACHJY010000004">
    <property type="protein sequence ID" value="MBB4982372.1"/>
    <property type="molecule type" value="Genomic_DNA"/>
</dbReference>
<keyword evidence="2" id="KW-0472">Membrane</keyword>
<accession>A0A7W7TZQ6</accession>
<keyword evidence="3" id="KW-0732">Signal</keyword>
<name>A0A7W7TZQ6_9ACTN</name>
<keyword evidence="2" id="KW-1133">Transmembrane helix</keyword>
<dbReference type="Proteomes" id="UP000582643">
    <property type="component" value="Unassembled WGS sequence"/>
</dbReference>
<keyword evidence="5" id="KW-1185">Reference proteome</keyword>
<feature type="region of interest" description="Disordered" evidence="1">
    <location>
        <begin position="227"/>
        <end position="248"/>
    </location>
</feature>
<dbReference type="RefSeq" id="WP_312883156.1">
    <property type="nucleotide sequence ID" value="NZ_JACHJY010000004.1"/>
</dbReference>
<evidence type="ECO:0000256" key="1">
    <source>
        <dbReference type="SAM" id="MobiDB-lite"/>
    </source>
</evidence>
<gene>
    <name evidence="4" type="ORF">GGE06_003282</name>
</gene>